<dbReference type="AlphaFoldDB" id="A0A5B8KUB9"/>
<sequence>MKPISPLRSAFAGAGVAIALLLSGCANDDFLRIEGVTTGAGDAAASNSVMQMVDPWQRGVEDTDLRVPAERPVVTSATNADKPDN</sequence>
<dbReference type="EMBL" id="CP042301">
    <property type="protein sequence ID" value="QDY99172.1"/>
    <property type="molecule type" value="Genomic_DNA"/>
</dbReference>
<organism evidence="2 3">
    <name type="scientific">Nitratireductor mangrovi</name>
    <dbReference type="NCBI Taxonomy" id="2599600"/>
    <lineage>
        <taxon>Bacteria</taxon>
        <taxon>Pseudomonadati</taxon>
        <taxon>Pseudomonadota</taxon>
        <taxon>Alphaproteobacteria</taxon>
        <taxon>Hyphomicrobiales</taxon>
        <taxon>Phyllobacteriaceae</taxon>
        <taxon>Nitratireductor</taxon>
    </lineage>
</organism>
<evidence type="ECO:0000256" key="1">
    <source>
        <dbReference type="SAM" id="MobiDB-lite"/>
    </source>
</evidence>
<dbReference type="OrthoDB" id="8085595at2"/>
<protein>
    <submittedName>
        <fullName evidence="2">Uncharacterized protein</fullName>
    </submittedName>
</protein>
<dbReference type="RefSeq" id="WP_146297822.1">
    <property type="nucleotide sequence ID" value="NZ_CP042301.2"/>
</dbReference>
<gene>
    <name evidence="2" type="ORF">FQ775_01615</name>
</gene>
<evidence type="ECO:0000313" key="3">
    <source>
        <dbReference type="Proteomes" id="UP000321389"/>
    </source>
</evidence>
<proteinExistence type="predicted"/>
<dbReference type="Proteomes" id="UP000321389">
    <property type="component" value="Chromosome"/>
</dbReference>
<evidence type="ECO:0000313" key="2">
    <source>
        <dbReference type="EMBL" id="QDY99172.1"/>
    </source>
</evidence>
<dbReference type="KEGG" id="niy:FQ775_01615"/>
<accession>A0A5B8KUB9</accession>
<feature type="compositionally biased region" description="Basic and acidic residues" evidence="1">
    <location>
        <begin position="60"/>
        <end position="69"/>
    </location>
</feature>
<keyword evidence="3" id="KW-1185">Reference proteome</keyword>
<reference evidence="2" key="1">
    <citation type="submission" date="2020-04" db="EMBL/GenBank/DDBJ databases">
        <title>Nitratireductor sp. nov. isolated from mangrove soil.</title>
        <authorList>
            <person name="Ye Y."/>
        </authorList>
    </citation>
    <scope>NUCLEOTIDE SEQUENCE</scope>
    <source>
        <strain evidence="2">SY7</strain>
    </source>
</reference>
<name>A0A5B8KUB9_9HYPH</name>
<dbReference type="PROSITE" id="PS51257">
    <property type="entry name" value="PROKAR_LIPOPROTEIN"/>
    <property type="match status" value="1"/>
</dbReference>
<feature type="region of interest" description="Disordered" evidence="1">
    <location>
        <begin position="60"/>
        <end position="85"/>
    </location>
</feature>